<proteinExistence type="predicted"/>
<keyword evidence="3" id="KW-1185">Reference proteome</keyword>
<feature type="region of interest" description="Disordered" evidence="1">
    <location>
        <begin position="1"/>
        <end position="20"/>
    </location>
</feature>
<dbReference type="EMBL" id="JACJHT010000002">
    <property type="protein sequence ID" value="MBA9039102.1"/>
    <property type="molecule type" value="Genomic_DNA"/>
</dbReference>
<accession>A0A7W3N9W7</accession>
<dbReference type="RefSeq" id="WP_172966935.1">
    <property type="nucleotide sequence ID" value="NZ_JACJHT010000002.1"/>
</dbReference>
<sequence>MVGGQGEDSRGKRSLARKSTAVSQAVQLIYSHFPSVDWIHFIMSQPFFSVK</sequence>
<gene>
    <name evidence="2" type="ORF">HNP21_002209</name>
</gene>
<reference evidence="2" key="1">
    <citation type="submission" date="2020-08" db="EMBL/GenBank/DDBJ databases">
        <title>Functional genomics of gut bacteria from endangered species of beetles.</title>
        <authorList>
            <person name="Carlos-Shanley C."/>
        </authorList>
    </citation>
    <scope>NUCLEOTIDE SEQUENCE [LARGE SCALE GENOMIC DNA]</scope>
    <source>
        <strain evidence="2">S00060</strain>
    </source>
</reference>
<protein>
    <submittedName>
        <fullName evidence="2">Uncharacterized protein</fullName>
    </submittedName>
</protein>
<organism evidence="2 3">
    <name type="scientific">Priestia aryabhattai</name>
    <name type="common">Bacillus aryabhattai</name>
    <dbReference type="NCBI Taxonomy" id="412384"/>
    <lineage>
        <taxon>Bacteria</taxon>
        <taxon>Bacillati</taxon>
        <taxon>Bacillota</taxon>
        <taxon>Bacilli</taxon>
        <taxon>Bacillales</taxon>
        <taxon>Bacillaceae</taxon>
        <taxon>Priestia</taxon>
    </lineage>
</organism>
<comment type="caution">
    <text evidence="2">The sequence shown here is derived from an EMBL/GenBank/DDBJ whole genome shotgun (WGS) entry which is preliminary data.</text>
</comment>
<evidence type="ECO:0000313" key="2">
    <source>
        <dbReference type="EMBL" id="MBA9039102.1"/>
    </source>
</evidence>
<evidence type="ECO:0000256" key="1">
    <source>
        <dbReference type="SAM" id="MobiDB-lite"/>
    </source>
</evidence>
<dbReference type="AlphaFoldDB" id="A0A7W3N9W7"/>
<name>A0A7W3N9W7_PRIAR</name>
<dbReference type="GeneID" id="64149896"/>
<dbReference type="Proteomes" id="UP000543174">
    <property type="component" value="Unassembled WGS sequence"/>
</dbReference>
<evidence type="ECO:0000313" key="3">
    <source>
        <dbReference type="Proteomes" id="UP000543174"/>
    </source>
</evidence>